<dbReference type="EMBL" id="AMZH03000785">
    <property type="protein sequence ID" value="RRT81973.1"/>
    <property type="molecule type" value="Genomic_DNA"/>
</dbReference>
<feature type="region of interest" description="Disordered" evidence="1">
    <location>
        <begin position="141"/>
        <end position="161"/>
    </location>
</feature>
<evidence type="ECO:0000313" key="2">
    <source>
        <dbReference type="EMBL" id="RRT81973.1"/>
    </source>
</evidence>
<accession>A0A427B0D3</accession>
<name>A0A427B0D3_ENSVE</name>
<protein>
    <submittedName>
        <fullName evidence="2">Uncharacterized protein</fullName>
    </submittedName>
</protein>
<dbReference type="Proteomes" id="UP000287651">
    <property type="component" value="Unassembled WGS sequence"/>
</dbReference>
<sequence>MGPAKVPANSNEPRHLTTRPGDHVTGPGAGPPAVPARSVRSPTYGQSSPNLTGDDSCSQVAPKLRRASSWSRLTRAQGQCGCDYRRGGFGRDGVWCQGTWGGVHFPRPCQGCMMLTFSCSAAALDAAPTLSSIVHRSATFRYDPSSSGRSSSGVGEVGVAE</sequence>
<evidence type="ECO:0000313" key="3">
    <source>
        <dbReference type="Proteomes" id="UP000287651"/>
    </source>
</evidence>
<gene>
    <name evidence="2" type="ORF">B296_00017026</name>
</gene>
<comment type="caution">
    <text evidence="2">The sequence shown here is derived from an EMBL/GenBank/DDBJ whole genome shotgun (WGS) entry which is preliminary data.</text>
</comment>
<organism evidence="2 3">
    <name type="scientific">Ensete ventricosum</name>
    <name type="common">Abyssinian banana</name>
    <name type="synonym">Musa ensete</name>
    <dbReference type="NCBI Taxonomy" id="4639"/>
    <lineage>
        <taxon>Eukaryota</taxon>
        <taxon>Viridiplantae</taxon>
        <taxon>Streptophyta</taxon>
        <taxon>Embryophyta</taxon>
        <taxon>Tracheophyta</taxon>
        <taxon>Spermatophyta</taxon>
        <taxon>Magnoliopsida</taxon>
        <taxon>Liliopsida</taxon>
        <taxon>Zingiberales</taxon>
        <taxon>Musaceae</taxon>
        <taxon>Ensete</taxon>
    </lineage>
</organism>
<proteinExistence type="predicted"/>
<dbReference type="AlphaFoldDB" id="A0A427B0D3"/>
<feature type="region of interest" description="Disordered" evidence="1">
    <location>
        <begin position="1"/>
        <end position="60"/>
    </location>
</feature>
<evidence type="ECO:0000256" key="1">
    <source>
        <dbReference type="SAM" id="MobiDB-lite"/>
    </source>
</evidence>
<feature type="compositionally biased region" description="Low complexity" evidence="1">
    <location>
        <begin position="145"/>
        <end position="161"/>
    </location>
</feature>
<reference evidence="2 3" key="1">
    <citation type="journal article" date="2014" name="Agronomy (Basel)">
        <title>A Draft Genome Sequence for Ensete ventricosum, the Drought-Tolerant Tree Against Hunger.</title>
        <authorList>
            <person name="Harrison J."/>
            <person name="Moore K.A."/>
            <person name="Paszkiewicz K."/>
            <person name="Jones T."/>
            <person name="Grant M."/>
            <person name="Ambacheew D."/>
            <person name="Muzemil S."/>
            <person name="Studholme D.J."/>
        </authorList>
    </citation>
    <scope>NUCLEOTIDE SEQUENCE [LARGE SCALE GENOMIC DNA]</scope>
</reference>
<feature type="compositionally biased region" description="Polar residues" evidence="1">
    <location>
        <begin position="40"/>
        <end position="59"/>
    </location>
</feature>